<organism evidence="1 2">
    <name type="scientific">Anaerosporomusa subterranea</name>
    <dbReference type="NCBI Taxonomy" id="1794912"/>
    <lineage>
        <taxon>Bacteria</taxon>
        <taxon>Bacillati</taxon>
        <taxon>Bacillota</taxon>
        <taxon>Negativicutes</taxon>
        <taxon>Acetonemataceae</taxon>
        <taxon>Anaerosporomusa</taxon>
    </lineage>
</organism>
<dbReference type="OrthoDB" id="2967209at2"/>
<evidence type="ECO:0008006" key="3">
    <source>
        <dbReference type="Google" id="ProtNLM"/>
    </source>
</evidence>
<dbReference type="AlphaFoldDB" id="A0A154BS56"/>
<keyword evidence="2" id="KW-1185">Reference proteome</keyword>
<comment type="caution">
    <text evidence="1">The sequence shown here is derived from an EMBL/GenBank/DDBJ whole genome shotgun (WGS) entry which is preliminary data.</text>
</comment>
<evidence type="ECO:0000313" key="2">
    <source>
        <dbReference type="Proteomes" id="UP000076268"/>
    </source>
</evidence>
<dbReference type="STRING" id="1794912.AXX12_09965"/>
<sequence>MLKDTRSCFCHEEESQTHVHEFLGSTKLAELEEDPHNHRFAGVSREVIPCGDHDHVHNIKTRTDFFENHFHEICVQTEEDIDVGDGKHVHFVSGTTEEADGHTHDFVFATLIENPIGD</sequence>
<gene>
    <name evidence="1" type="ORF">AXX12_09965</name>
</gene>
<protein>
    <recommendedName>
        <fullName evidence="3">YmaF family protein</fullName>
    </recommendedName>
</protein>
<proteinExistence type="predicted"/>
<dbReference type="Proteomes" id="UP000076268">
    <property type="component" value="Unassembled WGS sequence"/>
</dbReference>
<name>A0A154BS56_ANASB</name>
<dbReference type="RefSeq" id="WP_066242686.1">
    <property type="nucleotide sequence ID" value="NZ_LSGP01000017.1"/>
</dbReference>
<dbReference type="EMBL" id="LSGP01000017">
    <property type="protein sequence ID" value="KYZ76727.1"/>
    <property type="molecule type" value="Genomic_DNA"/>
</dbReference>
<reference evidence="1 2" key="1">
    <citation type="submission" date="2016-02" db="EMBL/GenBank/DDBJ databases">
        <title>Anaerosporomusa subterraneum gen. nov., sp. nov., a spore-forming obligate anaerobe isolated from saprolite.</title>
        <authorList>
            <person name="Choi J.K."/>
            <person name="Shah M."/>
            <person name="Yee N."/>
        </authorList>
    </citation>
    <scope>NUCLEOTIDE SEQUENCE [LARGE SCALE GENOMIC DNA]</scope>
    <source>
        <strain evidence="1 2">RU4</strain>
    </source>
</reference>
<accession>A0A154BS56</accession>
<evidence type="ECO:0000313" key="1">
    <source>
        <dbReference type="EMBL" id="KYZ76727.1"/>
    </source>
</evidence>
<dbReference type="Pfam" id="PF12788">
    <property type="entry name" value="YmaF"/>
    <property type="match status" value="1"/>
</dbReference>
<dbReference type="InterPro" id="IPR024307">
    <property type="entry name" value="YmaF"/>
</dbReference>